<keyword evidence="2" id="KW-0238">DNA-binding</keyword>
<dbReference type="SMART" id="SM00895">
    <property type="entry name" value="FCD"/>
    <property type="match status" value="1"/>
</dbReference>
<dbReference type="PANTHER" id="PTHR43537:SF45">
    <property type="entry name" value="GNTR FAMILY REGULATORY PROTEIN"/>
    <property type="match status" value="1"/>
</dbReference>
<evidence type="ECO:0000256" key="1">
    <source>
        <dbReference type="ARBA" id="ARBA00023015"/>
    </source>
</evidence>
<evidence type="ECO:0000256" key="3">
    <source>
        <dbReference type="ARBA" id="ARBA00023163"/>
    </source>
</evidence>
<keyword evidence="1" id="KW-0805">Transcription regulation</keyword>
<dbReference type="InterPro" id="IPR008920">
    <property type="entry name" value="TF_FadR/GntR_C"/>
</dbReference>
<dbReference type="Pfam" id="PF07729">
    <property type="entry name" value="FCD"/>
    <property type="match status" value="1"/>
</dbReference>
<dbReference type="AlphaFoldDB" id="A0A518IGL6"/>
<evidence type="ECO:0000256" key="2">
    <source>
        <dbReference type="ARBA" id="ARBA00023125"/>
    </source>
</evidence>
<keyword evidence="6" id="KW-1185">Reference proteome</keyword>
<sequence length="231" mass="25951">MNPAASLSAHQLNVGSLRFDIFSQILLSIFTGEYQAGTRLKVQHLAKQYGVSSTPVREAIVELTGIGVVELIPNRGAVVAPFGIPEIREIYHVRRILEVEAVRCACDCPDLNEIEQLLKDTKALQQENRDENWGVRCSDLDKRTHIAIANAAGNARLKAELNRYDRLMHIIRVLVNDWEPFLDQIHSEHIDVLEEILRRDKDAAGEAMARHLKATCERAIEGVFLHGVTES</sequence>
<dbReference type="Gene3D" id="1.20.120.530">
    <property type="entry name" value="GntR ligand-binding domain-like"/>
    <property type="match status" value="1"/>
</dbReference>
<organism evidence="5 6">
    <name type="scientific">Gimesia fumaroli</name>
    <dbReference type="NCBI Taxonomy" id="2527976"/>
    <lineage>
        <taxon>Bacteria</taxon>
        <taxon>Pseudomonadati</taxon>
        <taxon>Planctomycetota</taxon>
        <taxon>Planctomycetia</taxon>
        <taxon>Planctomycetales</taxon>
        <taxon>Planctomycetaceae</taxon>
        <taxon>Gimesia</taxon>
    </lineage>
</organism>
<accession>A0A518IGL6</accession>
<dbReference type="Gene3D" id="1.10.10.10">
    <property type="entry name" value="Winged helix-like DNA-binding domain superfamily/Winged helix DNA-binding domain"/>
    <property type="match status" value="1"/>
</dbReference>
<dbReference type="KEGG" id="gfm:Enr17x_42890"/>
<dbReference type="OrthoDB" id="287672at2"/>
<dbReference type="InterPro" id="IPR036390">
    <property type="entry name" value="WH_DNA-bd_sf"/>
</dbReference>
<evidence type="ECO:0000259" key="4">
    <source>
        <dbReference type="PROSITE" id="PS50949"/>
    </source>
</evidence>
<dbReference type="PANTHER" id="PTHR43537">
    <property type="entry name" value="TRANSCRIPTIONAL REGULATOR, GNTR FAMILY"/>
    <property type="match status" value="1"/>
</dbReference>
<dbReference type="InterPro" id="IPR011711">
    <property type="entry name" value="GntR_C"/>
</dbReference>
<dbReference type="EMBL" id="CP037452">
    <property type="protein sequence ID" value="QDV52229.1"/>
    <property type="molecule type" value="Genomic_DNA"/>
</dbReference>
<protein>
    <submittedName>
        <fullName evidence="5">Putative HTH-type transcriptional regulator YdfH</fullName>
    </submittedName>
</protein>
<dbReference type="GO" id="GO:0003700">
    <property type="term" value="F:DNA-binding transcription factor activity"/>
    <property type="evidence" value="ECO:0007669"/>
    <property type="project" value="InterPro"/>
</dbReference>
<dbReference type="GO" id="GO:0003677">
    <property type="term" value="F:DNA binding"/>
    <property type="evidence" value="ECO:0007669"/>
    <property type="project" value="UniProtKB-KW"/>
</dbReference>
<dbReference type="PROSITE" id="PS50949">
    <property type="entry name" value="HTH_GNTR"/>
    <property type="match status" value="1"/>
</dbReference>
<proteinExistence type="predicted"/>
<feature type="domain" description="HTH gntR-type" evidence="4">
    <location>
        <begin position="15"/>
        <end position="82"/>
    </location>
</feature>
<gene>
    <name evidence="5" type="primary">ydfH_4</name>
    <name evidence="5" type="ORF">Enr17x_42890</name>
</gene>
<dbReference type="SMART" id="SM00345">
    <property type="entry name" value="HTH_GNTR"/>
    <property type="match status" value="1"/>
</dbReference>
<dbReference type="Pfam" id="PF00392">
    <property type="entry name" value="GntR"/>
    <property type="match status" value="1"/>
</dbReference>
<dbReference type="SUPFAM" id="SSF46785">
    <property type="entry name" value="Winged helix' DNA-binding domain"/>
    <property type="match status" value="1"/>
</dbReference>
<keyword evidence="3" id="KW-0804">Transcription</keyword>
<dbReference type="SUPFAM" id="SSF48008">
    <property type="entry name" value="GntR ligand-binding domain-like"/>
    <property type="match status" value="1"/>
</dbReference>
<dbReference type="InterPro" id="IPR036388">
    <property type="entry name" value="WH-like_DNA-bd_sf"/>
</dbReference>
<dbReference type="InterPro" id="IPR000524">
    <property type="entry name" value="Tscrpt_reg_HTH_GntR"/>
</dbReference>
<evidence type="ECO:0000313" key="6">
    <source>
        <dbReference type="Proteomes" id="UP000318313"/>
    </source>
</evidence>
<dbReference type="RefSeq" id="WP_145311576.1">
    <property type="nucleotide sequence ID" value="NZ_CP037452.1"/>
</dbReference>
<reference evidence="5 6" key="1">
    <citation type="submission" date="2019-03" db="EMBL/GenBank/DDBJ databases">
        <title>Deep-cultivation of Planctomycetes and their phenomic and genomic characterization uncovers novel biology.</title>
        <authorList>
            <person name="Wiegand S."/>
            <person name="Jogler M."/>
            <person name="Boedeker C."/>
            <person name="Pinto D."/>
            <person name="Vollmers J."/>
            <person name="Rivas-Marin E."/>
            <person name="Kohn T."/>
            <person name="Peeters S.H."/>
            <person name="Heuer A."/>
            <person name="Rast P."/>
            <person name="Oberbeckmann S."/>
            <person name="Bunk B."/>
            <person name="Jeske O."/>
            <person name="Meyerdierks A."/>
            <person name="Storesund J.E."/>
            <person name="Kallscheuer N."/>
            <person name="Luecker S."/>
            <person name="Lage O.M."/>
            <person name="Pohl T."/>
            <person name="Merkel B.J."/>
            <person name="Hornburger P."/>
            <person name="Mueller R.-W."/>
            <person name="Bruemmer F."/>
            <person name="Labrenz M."/>
            <person name="Spormann A.M."/>
            <person name="Op den Camp H."/>
            <person name="Overmann J."/>
            <person name="Amann R."/>
            <person name="Jetten M.S.M."/>
            <person name="Mascher T."/>
            <person name="Medema M.H."/>
            <person name="Devos D.P."/>
            <person name="Kaster A.-K."/>
            <person name="Ovreas L."/>
            <person name="Rohde M."/>
            <person name="Galperin M.Y."/>
            <person name="Jogler C."/>
        </authorList>
    </citation>
    <scope>NUCLEOTIDE SEQUENCE [LARGE SCALE GENOMIC DNA]</scope>
    <source>
        <strain evidence="5 6">Enr17</strain>
    </source>
</reference>
<name>A0A518IGL6_9PLAN</name>
<dbReference type="CDD" id="cd07377">
    <property type="entry name" value="WHTH_GntR"/>
    <property type="match status" value="1"/>
</dbReference>
<evidence type="ECO:0000313" key="5">
    <source>
        <dbReference type="EMBL" id="QDV52229.1"/>
    </source>
</evidence>
<dbReference type="Proteomes" id="UP000318313">
    <property type="component" value="Chromosome"/>
</dbReference>